<accession>A0AA95H2D6</accession>
<gene>
    <name evidence="1" type="ORF">QJT80_10610</name>
</gene>
<name>A0AA95H2D6_9GAMM</name>
<dbReference type="KEGG" id="tdu:QJT80_10610"/>
<protein>
    <submittedName>
        <fullName evidence="1">Segregation and condensation protein A</fullName>
    </submittedName>
</protein>
<dbReference type="Proteomes" id="UP001300672">
    <property type="component" value="Chromosome"/>
</dbReference>
<proteinExistence type="predicted"/>
<dbReference type="AlphaFoldDB" id="A0AA95H2D6"/>
<dbReference type="EMBL" id="CP124755">
    <property type="protein sequence ID" value="WGZ89952.1"/>
    <property type="molecule type" value="Genomic_DNA"/>
</dbReference>
<reference evidence="1" key="1">
    <citation type="journal article" date="2023" name="Int. J. Mol. Sci.">
        <title>Metagenomics Revealed a New Genus 'Candidatus Thiocaldithrix dubininis' gen. nov., sp. nov. and a New Species 'Candidatus Thiothrix putei' sp. nov. in the Family Thiotrichaceae, Some Members of Which Have Traits of Both Na+- and H+-Motive Energetics.</title>
        <authorList>
            <person name="Ravin N.V."/>
            <person name="Muntyan M.S."/>
            <person name="Smolyakov D.D."/>
            <person name="Rudenko T.S."/>
            <person name="Beletsky A.V."/>
            <person name="Mardanov A.V."/>
            <person name="Grabovich M.Y."/>
        </authorList>
    </citation>
    <scope>NUCLEOTIDE SEQUENCE</scope>
    <source>
        <strain evidence="1">GKL-01</strain>
    </source>
</reference>
<evidence type="ECO:0000313" key="1">
    <source>
        <dbReference type="EMBL" id="WGZ89952.1"/>
    </source>
</evidence>
<reference evidence="1" key="2">
    <citation type="submission" date="2023-04" db="EMBL/GenBank/DDBJ databases">
        <authorList>
            <person name="Beletskiy A.V."/>
            <person name="Mardanov A.V."/>
            <person name="Ravin N.V."/>
        </authorList>
    </citation>
    <scope>NUCLEOTIDE SEQUENCE</scope>
    <source>
        <strain evidence="1">GKL-01</strain>
    </source>
</reference>
<organism evidence="1">
    <name type="scientific">Candidatus Thiocaldithrix dubininis</name>
    <dbReference type="NCBI Taxonomy" id="3080823"/>
    <lineage>
        <taxon>Bacteria</taxon>
        <taxon>Pseudomonadati</taxon>
        <taxon>Pseudomonadota</taxon>
        <taxon>Gammaproteobacteria</taxon>
        <taxon>Thiotrichales</taxon>
        <taxon>Thiotrichaceae</taxon>
        <taxon>Candidatus Thiocaldithrix</taxon>
    </lineage>
</organism>
<sequence>MTEAELSKERQILMAMRKTLARIIRDLTPSDTATQYPLTDETVEDVKQCFNLIAARERELAKIAGVESQERPHFIDEPRNTTVVSIASIQRKEKE</sequence>